<evidence type="ECO:0000313" key="1">
    <source>
        <dbReference type="EMBL" id="ESW23513.1"/>
    </source>
</evidence>
<keyword evidence="2" id="KW-1185">Reference proteome</keyword>
<protein>
    <submittedName>
        <fullName evidence="1">Uncharacterized protein</fullName>
    </submittedName>
</protein>
<dbReference type="Gramene" id="ESW23513">
    <property type="protein sequence ID" value="ESW23513"/>
    <property type="gene ID" value="PHAVU_004G0539001g"/>
</dbReference>
<name>V7C2B1_PHAVU</name>
<organism evidence="1 2">
    <name type="scientific">Phaseolus vulgaris</name>
    <name type="common">Kidney bean</name>
    <name type="synonym">French bean</name>
    <dbReference type="NCBI Taxonomy" id="3885"/>
    <lineage>
        <taxon>Eukaryota</taxon>
        <taxon>Viridiplantae</taxon>
        <taxon>Streptophyta</taxon>
        <taxon>Embryophyta</taxon>
        <taxon>Tracheophyta</taxon>
        <taxon>Spermatophyta</taxon>
        <taxon>Magnoliopsida</taxon>
        <taxon>eudicotyledons</taxon>
        <taxon>Gunneridae</taxon>
        <taxon>Pentapetalae</taxon>
        <taxon>rosids</taxon>
        <taxon>fabids</taxon>
        <taxon>Fabales</taxon>
        <taxon>Fabaceae</taxon>
        <taxon>Papilionoideae</taxon>
        <taxon>50 kb inversion clade</taxon>
        <taxon>NPAAA clade</taxon>
        <taxon>indigoferoid/millettioid clade</taxon>
        <taxon>Phaseoleae</taxon>
        <taxon>Phaseolus</taxon>
    </lineage>
</organism>
<dbReference type="Proteomes" id="UP000000226">
    <property type="component" value="Chromosome 4"/>
</dbReference>
<reference evidence="2" key="1">
    <citation type="journal article" date="2014" name="Nat. Genet.">
        <title>A reference genome for common bean and genome-wide analysis of dual domestications.</title>
        <authorList>
            <person name="Schmutz J."/>
            <person name="McClean P.E."/>
            <person name="Mamidi S."/>
            <person name="Wu G.A."/>
            <person name="Cannon S.B."/>
            <person name="Grimwood J."/>
            <person name="Jenkins J."/>
            <person name="Shu S."/>
            <person name="Song Q."/>
            <person name="Chavarro C."/>
            <person name="Torres-Torres M."/>
            <person name="Geffroy V."/>
            <person name="Moghaddam S.M."/>
            <person name="Gao D."/>
            <person name="Abernathy B."/>
            <person name="Barry K."/>
            <person name="Blair M."/>
            <person name="Brick M.A."/>
            <person name="Chovatia M."/>
            <person name="Gepts P."/>
            <person name="Goodstein D.M."/>
            <person name="Gonzales M."/>
            <person name="Hellsten U."/>
            <person name="Hyten D.L."/>
            <person name="Jia G."/>
            <person name="Kelly J.D."/>
            <person name="Kudrna D."/>
            <person name="Lee R."/>
            <person name="Richard M.M."/>
            <person name="Miklas P.N."/>
            <person name="Osorno J.M."/>
            <person name="Rodrigues J."/>
            <person name="Thareau V."/>
            <person name="Urrea C.A."/>
            <person name="Wang M."/>
            <person name="Yu Y."/>
            <person name="Zhang M."/>
            <person name="Wing R.A."/>
            <person name="Cregan P.B."/>
            <person name="Rokhsar D.S."/>
            <person name="Jackson S.A."/>
        </authorList>
    </citation>
    <scope>NUCLEOTIDE SEQUENCE [LARGE SCALE GENOMIC DNA]</scope>
    <source>
        <strain evidence="2">cv. G19833</strain>
    </source>
</reference>
<accession>V7C2B1</accession>
<sequence length="40" mass="5033">SKVKKFLSIMLHLRQEKTPQGWQLHYSQSRWWRILFIQHP</sequence>
<dbReference type="EMBL" id="CM002291">
    <property type="protein sequence ID" value="ESW23513.1"/>
    <property type="molecule type" value="Genomic_DNA"/>
</dbReference>
<evidence type="ECO:0000313" key="2">
    <source>
        <dbReference type="Proteomes" id="UP000000226"/>
    </source>
</evidence>
<gene>
    <name evidence="1" type="ORF">PHAVU_004G0539001g</name>
</gene>
<dbReference type="AlphaFoldDB" id="V7C2B1"/>
<proteinExistence type="predicted"/>
<feature type="non-terminal residue" evidence="1">
    <location>
        <position position="1"/>
    </location>
</feature>